<evidence type="ECO:0000313" key="2">
    <source>
        <dbReference type="Proteomes" id="UP000192678"/>
    </source>
</evidence>
<dbReference type="STRING" id="475255.SAMN04488101_102229"/>
<gene>
    <name evidence="1" type="ORF">SAMN04488101_102229</name>
</gene>
<dbReference type="SUPFAM" id="SSF82153">
    <property type="entry name" value="FAS1 domain"/>
    <property type="match status" value="1"/>
</dbReference>
<dbReference type="Gene3D" id="2.30.180.10">
    <property type="entry name" value="FAS1 domain"/>
    <property type="match status" value="1"/>
</dbReference>
<dbReference type="EMBL" id="FWYB01000002">
    <property type="protein sequence ID" value="SMC69633.1"/>
    <property type="molecule type" value="Genomic_DNA"/>
</dbReference>
<proteinExistence type="predicted"/>
<protein>
    <submittedName>
        <fullName evidence="1">Fasciclin domain-containing protein</fullName>
    </submittedName>
</protein>
<sequence>MLTLNCWAIKMLHMMNKINSLVQLENINMKTIKKLIAPAILISCMAFAACEKLPLQKNEKYEPSHYDSNVHMSVVDFMNSRPDMFSGMIDAIEYVDKDPNYKDVKQLYTQSGNTYLLLHNNATTNIEDANSYFSLNKFLDKDPTSPTYNQTVKGSAWSQYPVDRIANMLRYHVLKGAQDFDAIGKGGNKWVDTYALSSTNDSAKVYMMMEPTRDGGLFINNYLNPVIAKLKPRTPDLHATNGVIHVMTRFITQPKRSDIINTK</sequence>
<dbReference type="AlphaFoldDB" id="A0A1W2B9D9"/>
<accession>A0A1W2B9D9</accession>
<dbReference type="InterPro" id="IPR036378">
    <property type="entry name" value="FAS1_dom_sf"/>
</dbReference>
<dbReference type="Proteomes" id="UP000192678">
    <property type="component" value="Unassembled WGS sequence"/>
</dbReference>
<reference evidence="1 2" key="1">
    <citation type="submission" date="2017-04" db="EMBL/GenBank/DDBJ databases">
        <authorList>
            <person name="Afonso C.L."/>
            <person name="Miller P.J."/>
            <person name="Scott M.A."/>
            <person name="Spackman E."/>
            <person name="Goraichik I."/>
            <person name="Dimitrov K.M."/>
            <person name="Suarez D.L."/>
            <person name="Swayne D.E."/>
        </authorList>
    </citation>
    <scope>NUCLEOTIDE SEQUENCE [LARGE SCALE GENOMIC DNA]</scope>
    <source>
        <strain evidence="1 2">DSM 19625</strain>
    </source>
</reference>
<name>A0A1W2B9D9_9SPHI</name>
<keyword evidence="2" id="KW-1185">Reference proteome</keyword>
<organism evidence="1 2">
    <name type="scientific">Pedobacter nyackensis</name>
    <dbReference type="NCBI Taxonomy" id="475255"/>
    <lineage>
        <taxon>Bacteria</taxon>
        <taxon>Pseudomonadati</taxon>
        <taxon>Bacteroidota</taxon>
        <taxon>Sphingobacteriia</taxon>
        <taxon>Sphingobacteriales</taxon>
        <taxon>Sphingobacteriaceae</taxon>
        <taxon>Pedobacter</taxon>
    </lineage>
</organism>
<evidence type="ECO:0000313" key="1">
    <source>
        <dbReference type="EMBL" id="SMC69633.1"/>
    </source>
</evidence>